<evidence type="ECO:0000313" key="2">
    <source>
        <dbReference type="EMBL" id="QBD74930.1"/>
    </source>
</evidence>
<dbReference type="RefSeq" id="WP_129885529.1">
    <property type="nucleotide sequence ID" value="NZ_CP035758.1"/>
</dbReference>
<feature type="binding site" evidence="1">
    <location>
        <position position="361"/>
    </location>
    <ligand>
        <name>Zn(2+)</name>
        <dbReference type="ChEBI" id="CHEBI:29105"/>
    </ligand>
</feature>
<accession>A0A4P6JJ38</accession>
<dbReference type="GO" id="GO:0031179">
    <property type="term" value="P:peptide modification"/>
    <property type="evidence" value="ECO:0007669"/>
    <property type="project" value="InterPro"/>
</dbReference>
<keyword evidence="1" id="KW-0479">Metal-binding</keyword>
<sequence length="451" mass="49230">MSTFNSQQVSWQIVVKPDLAAAAYAAARNIAVRLRDRVRVQEASQLALQQTLYPYLLNKAFSLSGGNTGLALFFSALDALFPEEGWDAVGHQHLQIAVQAFKDLPGAQQRLSLASGLSGLLFATWSLSHGGTRYQKLLATLEQQALPRISALATKVLVKRVHGCAETLYDQISGLAGMGTYLLSRSHVPEVAQTLQTVLQTILYLTQEKDGVPHYYVPAKMALDPAWSAVYPDGYINCGLAHGIPALLALLSLARMRGIDMPELDVAIKHVADRLVDFHREDEWGITWPRAWPIGRVTSPELLQGTRTAWCYGTPGVAYALWLAGKALDCETYSELARVGMQSVFRRPLAARRISSPSFCHGIAGLLQITLHFANATGDALFSQAANTLCEQLLSLYQPASLLGYRHLDIEGSQVLVDHPWLLDGVAGIALVLLAASTSNEPSWDRCFLPS</sequence>
<dbReference type="AlphaFoldDB" id="A0A4P6JJ38"/>
<dbReference type="EMBL" id="CP035758">
    <property type="protein sequence ID" value="QBD74930.1"/>
    <property type="molecule type" value="Genomic_DNA"/>
</dbReference>
<dbReference type="KEGG" id="kbs:EPA93_02565"/>
<dbReference type="SMART" id="SM01260">
    <property type="entry name" value="LANC_like"/>
    <property type="match status" value="1"/>
</dbReference>
<dbReference type="GO" id="GO:0046872">
    <property type="term" value="F:metal ion binding"/>
    <property type="evidence" value="ECO:0007669"/>
    <property type="project" value="UniProtKB-KW"/>
</dbReference>
<protein>
    <recommendedName>
        <fullName evidence="4">Lanthionine synthetase</fullName>
    </recommendedName>
</protein>
<evidence type="ECO:0008006" key="4">
    <source>
        <dbReference type="Google" id="ProtNLM"/>
    </source>
</evidence>
<evidence type="ECO:0000313" key="3">
    <source>
        <dbReference type="Proteomes" id="UP000290365"/>
    </source>
</evidence>
<dbReference type="Gene3D" id="1.50.10.20">
    <property type="match status" value="1"/>
</dbReference>
<dbReference type="SUPFAM" id="SSF158745">
    <property type="entry name" value="LanC-like"/>
    <property type="match status" value="1"/>
</dbReference>
<keyword evidence="3" id="KW-1185">Reference proteome</keyword>
<dbReference type="PRINTS" id="PR01950">
    <property type="entry name" value="LANCSUPER"/>
</dbReference>
<dbReference type="CDD" id="cd04793">
    <property type="entry name" value="LanC"/>
    <property type="match status" value="1"/>
</dbReference>
<organism evidence="2 3">
    <name type="scientific">Ktedonosporobacter rubrisoli</name>
    <dbReference type="NCBI Taxonomy" id="2509675"/>
    <lineage>
        <taxon>Bacteria</taxon>
        <taxon>Bacillati</taxon>
        <taxon>Chloroflexota</taxon>
        <taxon>Ktedonobacteria</taxon>
        <taxon>Ktedonobacterales</taxon>
        <taxon>Ktedonosporobacteraceae</taxon>
        <taxon>Ktedonosporobacter</taxon>
    </lineage>
</organism>
<dbReference type="OrthoDB" id="6313827at2"/>
<reference evidence="2 3" key="1">
    <citation type="submission" date="2019-01" db="EMBL/GenBank/DDBJ databases">
        <title>Ktedonosporobacter rubrisoli SCAWS-G2.</title>
        <authorList>
            <person name="Huang Y."/>
            <person name="Yan B."/>
        </authorList>
    </citation>
    <scope>NUCLEOTIDE SEQUENCE [LARGE SCALE GENOMIC DNA]</scope>
    <source>
        <strain evidence="2 3">SCAWS-G2</strain>
    </source>
</reference>
<feature type="binding site" evidence="1">
    <location>
        <position position="360"/>
    </location>
    <ligand>
        <name>Zn(2+)</name>
        <dbReference type="ChEBI" id="CHEBI:29105"/>
    </ligand>
</feature>
<dbReference type="Proteomes" id="UP000290365">
    <property type="component" value="Chromosome"/>
</dbReference>
<evidence type="ECO:0000256" key="1">
    <source>
        <dbReference type="PIRSR" id="PIRSR607822-1"/>
    </source>
</evidence>
<dbReference type="Pfam" id="PF05147">
    <property type="entry name" value="LANC_like"/>
    <property type="match status" value="1"/>
</dbReference>
<dbReference type="PRINTS" id="PR01955">
    <property type="entry name" value="LANCFRANKIA"/>
</dbReference>
<name>A0A4P6JJ38_KTERU</name>
<keyword evidence="1" id="KW-0862">Zinc</keyword>
<dbReference type="InterPro" id="IPR033889">
    <property type="entry name" value="LanC"/>
</dbReference>
<proteinExistence type="predicted"/>
<dbReference type="InterPro" id="IPR007822">
    <property type="entry name" value="LANC-like"/>
</dbReference>
<feature type="binding site" evidence="1">
    <location>
        <position position="311"/>
    </location>
    <ligand>
        <name>Zn(2+)</name>
        <dbReference type="ChEBI" id="CHEBI:29105"/>
    </ligand>
</feature>
<gene>
    <name evidence="2" type="ORF">EPA93_02565</name>
</gene>